<reference evidence="8" key="1">
    <citation type="submission" date="2016-06" db="EMBL/GenBank/DDBJ databases">
        <authorList>
            <person name="Varghese N."/>
            <person name="Submissions Spin"/>
        </authorList>
    </citation>
    <scope>NUCLEOTIDE SEQUENCE [LARGE SCALE GENOMIC DNA]</scope>
    <source>
        <strain evidence="8">DSM 43168</strain>
    </source>
</reference>
<dbReference type="GO" id="GO:0004315">
    <property type="term" value="F:3-oxoacyl-[acyl-carrier-protein] synthase activity"/>
    <property type="evidence" value="ECO:0007669"/>
    <property type="project" value="InterPro"/>
</dbReference>
<gene>
    <name evidence="7" type="ORF">GA0070563_11388</name>
</gene>
<evidence type="ECO:0000313" key="7">
    <source>
        <dbReference type="EMBL" id="SCF45050.1"/>
    </source>
</evidence>
<proteinExistence type="inferred from homology"/>
<feature type="compositionally biased region" description="Gly residues" evidence="5">
    <location>
        <begin position="423"/>
        <end position="447"/>
    </location>
</feature>
<dbReference type="EMBL" id="FMCT01000013">
    <property type="protein sequence ID" value="SCF45050.1"/>
    <property type="molecule type" value="Genomic_DNA"/>
</dbReference>
<dbReference type="FunFam" id="3.40.47.10:FF:000029">
    <property type="entry name" value="3-oxoacyl-[acyl-carrier-protein] synthase 1"/>
    <property type="match status" value="1"/>
</dbReference>
<evidence type="ECO:0000256" key="1">
    <source>
        <dbReference type="ARBA" id="ARBA00008467"/>
    </source>
</evidence>
<dbReference type="SMART" id="SM00825">
    <property type="entry name" value="PKS_KS"/>
    <property type="match status" value="1"/>
</dbReference>
<dbReference type="FunFam" id="3.40.47.10:FF:000018">
    <property type="entry name" value="3-oxoacyl-[acyl-carrier-protein] synthase 2"/>
    <property type="match status" value="1"/>
</dbReference>
<keyword evidence="8" id="KW-1185">Reference proteome</keyword>
<dbReference type="GO" id="GO:0005829">
    <property type="term" value="C:cytosol"/>
    <property type="evidence" value="ECO:0007669"/>
    <property type="project" value="TreeGrafter"/>
</dbReference>
<comment type="similarity">
    <text evidence="1 4">Belongs to the thiolase-like superfamily. Beta-ketoacyl-ACP synthases family.</text>
</comment>
<evidence type="ECO:0000259" key="6">
    <source>
        <dbReference type="PROSITE" id="PS52004"/>
    </source>
</evidence>
<dbReference type="CDD" id="cd00834">
    <property type="entry name" value="KAS_I_II"/>
    <property type="match status" value="1"/>
</dbReference>
<dbReference type="Gene3D" id="3.40.47.10">
    <property type="match status" value="2"/>
</dbReference>
<dbReference type="PROSITE" id="PS52004">
    <property type="entry name" value="KS3_2"/>
    <property type="match status" value="1"/>
</dbReference>
<protein>
    <submittedName>
        <fullName evidence="7">Minimal PKS ketosynthase (KS/KS alpha)</fullName>
    </submittedName>
</protein>
<dbReference type="SUPFAM" id="SSF53901">
    <property type="entry name" value="Thiolase-like"/>
    <property type="match status" value="2"/>
</dbReference>
<organism evidence="7 8">
    <name type="scientific">Micromonospora carbonacea</name>
    <dbReference type="NCBI Taxonomy" id="47853"/>
    <lineage>
        <taxon>Bacteria</taxon>
        <taxon>Bacillati</taxon>
        <taxon>Actinomycetota</taxon>
        <taxon>Actinomycetes</taxon>
        <taxon>Micromonosporales</taxon>
        <taxon>Micromonosporaceae</taxon>
        <taxon>Micromonospora</taxon>
    </lineage>
</organism>
<dbReference type="InterPro" id="IPR020841">
    <property type="entry name" value="PKS_Beta-ketoAc_synthase_dom"/>
</dbReference>
<feature type="domain" description="Ketosynthase family 3 (KS3)" evidence="6">
    <location>
        <begin position="3"/>
        <end position="417"/>
    </location>
</feature>
<dbReference type="PROSITE" id="PS00606">
    <property type="entry name" value="KS3_1"/>
    <property type="match status" value="1"/>
</dbReference>
<feature type="compositionally biased region" description="Low complexity" evidence="5">
    <location>
        <begin position="448"/>
        <end position="457"/>
    </location>
</feature>
<dbReference type="InterPro" id="IPR018201">
    <property type="entry name" value="Ketoacyl_synth_AS"/>
</dbReference>
<dbReference type="NCBIfam" id="NF005589">
    <property type="entry name" value="PRK07314.1"/>
    <property type="match status" value="1"/>
</dbReference>
<keyword evidence="3" id="KW-0012">Acyltransferase</keyword>
<dbReference type="PANTHER" id="PTHR11712:SF336">
    <property type="entry name" value="3-OXOACYL-[ACYL-CARRIER-PROTEIN] SYNTHASE, MITOCHONDRIAL"/>
    <property type="match status" value="1"/>
</dbReference>
<dbReference type="InterPro" id="IPR014031">
    <property type="entry name" value="Ketoacyl_synth_C"/>
</dbReference>
<evidence type="ECO:0000256" key="2">
    <source>
        <dbReference type="ARBA" id="ARBA00022679"/>
    </source>
</evidence>
<evidence type="ECO:0000313" key="8">
    <source>
        <dbReference type="Proteomes" id="UP000183585"/>
    </source>
</evidence>
<dbReference type="InterPro" id="IPR014030">
    <property type="entry name" value="Ketoacyl_synth_N"/>
</dbReference>
<evidence type="ECO:0000256" key="3">
    <source>
        <dbReference type="ARBA" id="ARBA00023315"/>
    </source>
</evidence>
<name>A0A1C5AIK4_9ACTN</name>
<sequence>MTARRTVVTGIGVVAPGGVTRDRFWKTITEGRTATRRITFFDPSPFRSRIAAECDFDPVAAGLTEAERLRADRYVQFALACSIEAVADSGLELTDAQRDRAGVVLGTAVGGTMALEQEYVTVSDSGSRWLVDHDRGGPYLYQALVPSSLAADVACRHGLHGPAQVVSTGCTSGIDAIGYAHQLIADGEADIVLAGAADSPISPVTVASFDAIKATSPDNDDPGHASRPFDADRHGFVLAEGAAVLVLEEYGHARRRGAHVYCEVAGYASRSNGYHMTGLRPDGLEMGLAISATLKQARLIPQQVSYISAHGSGTRQNDRHETAAFKRALGEAARRVPISSIKSMVGHSLGAIGSIEMAACALAIEYGVVPPTANWATRDPECDLDYVPNVARELPVDVALSVGSGFGGFQSAMVFRRLAGTAHGGTAHGGTTHGGTAHGGTTHGGAARGAAGEGRAA</sequence>
<dbReference type="PANTHER" id="PTHR11712">
    <property type="entry name" value="POLYKETIDE SYNTHASE-RELATED"/>
    <property type="match status" value="1"/>
</dbReference>
<dbReference type="Proteomes" id="UP000183585">
    <property type="component" value="Unassembled WGS sequence"/>
</dbReference>
<dbReference type="Pfam" id="PF02801">
    <property type="entry name" value="Ketoacyl-synt_C"/>
    <property type="match status" value="1"/>
</dbReference>
<dbReference type="GO" id="GO:0030497">
    <property type="term" value="P:fatty acid elongation"/>
    <property type="evidence" value="ECO:0007669"/>
    <property type="project" value="UniProtKB-ARBA"/>
</dbReference>
<feature type="region of interest" description="Disordered" evidence="5">
    <location>
        <begin position="423"/>
        <end position="457"/>
    </location>
</feature>
<keyword evidence="2 4" id="KW-0808">Transferase</keyword>
<accession>A0A1C5AIK4</accession>
<dbReference type="Pfam" id="PF00109">
    <property type="entry name" value="ketoacyl-synt"/>
    <property type="match status" value="1"/>
</dbReference>
<dbReference type="AlphaFoldDB" id="A0A1C5AIK4"/>
<dbReference type="InterPro" id="IPR000794">
    <property type="entry name" value="Beta-ketoacyl_synthase"/>
</dbReference>
<dbReference type="InterPro" id="IPR016039">
    <property type="entry name" value="Thiolase-like"/>
</dbReference>
<evidence type="ECO:0000256" key="5">
    <source>
        <dbReference type="SAM" id="MobiDB-lite"/>
    </source>
</evidence>
<evidence type="ECO:0000256" key="4">
    <source>
        <dbReference type="RuleBase" id="RU003694"/>
    </source>
</evidence>